<evidence type="ECO:0000256" key="2">
    <source>
        <dbReference type="SAM" id="SignalP"/>
    </source>
</evidence>
<feature type="compositionally biased region" description="Pro residues" evidence="1">
    <location>
        <begin position="28"/>
        <end position="37"/>
    </location>
</feature>
<accession>A0ABX7ND16</accession>
<proteinExistence type="predicted"/>
<feature type="signal peptide" evidence="2">
    <location>
        <begin position="1"/>
        <end position="23"/>
    </location>
</feature>
<sequence length="183" mass="19798">MMPPRRLALVVLPLLLGACQQNAEGRQPTPPPAPVKPPVTDVTAKDYVSPPLPRAHVRLKDAFGGVHRVEVEVAATPASRERGLMWRTELAAGKGMLFLFPTEGMQGFWMRNTLIPLDMLFITSDLHVAGIVSRAVPKTFESRSVGAPSQYVLEVPGGWAEKVGVRKGSPVEFEGVSGIEIVP</sequence>
<dbReference type="PANTHER" id="PTHR37953:SF1">
    <property type="entry name" value="UPF0127 PROTEIN MJ1496"/>
    <property type="match status" value="1"/>
</dbReference>
<dbReference type="RefSeq" id="WP_206718337.1">
    <property type="nucleotide sequence ID" value="NZ_CP071091.1"/>
</dbReference>
<keyword evidence="2" id="KW-0732">Signal</keyword>
<dbReference type="Proteomes" id="UP000663090">
    <property type="component" value="Chromosome"/>
</dbReference>
<organism evidence="3 4">
    <name type="scientific">Myxococcus landrumensis</name>
    <dbReference type="NCBI Taxonomy" id="2813577"/>
    <lineage>
        <taxon>Bacteria</taxon>
        <taxon>Pseudomonadati</taxon>
        <taxon>Myxococcota</taxon>
        <taxon>Myxococcia</taxon>
        <taxon>Myxococcales</taxon>
        <taxon>Cystobacterineae</taxon>
        <taxon>Myxococcaceae</taxon>
        <taxon>Myxococcus</taxon>
    </lineage>
</organism>
<dbReference type="InterPro" id="IPR003795">
    <property type="entry name" value="DUF192"/>
</dbReference>
<feature type="chain" id="PRO_5047427509" evidence="2">
    <location>
        <begin position="24"/>
        <end position="183"/>
    </location>
</feature>
<dbReference type="InterPro" id="IPR038695">
    <property type="entry name" value="Saro_0823-like_sf"/>
</dbReference>
<keyword evidence="4" id="KW-1185">Reference proteome</keyword>
<dbReference type="PROSITE" id="PS51257">
    <property type="entry name" value="PROKAR_LIPOPROTEIN"/>
    <property type="match status" value="1"/>
</dbReference>
<protein>
    <submittedName>
        <fullName evidence="3">DUF192 domain-containing protein</fullName>
    </submittedName>
</protein>
<gene>
    <name evidence="3" type="ORF">JY572_11870</name>
</gene>
<dbReference type="Pfam" id="PF02643">
    <property type="entry name" value="DUF192"/>
    <property type="match status" value="1"/>
</dbReference>
<evidence type="ECO:0000313" key="3">
    <source>
        <dbReference type="EMBL" id="QSQ16694.1"/>
    </source>
</evidence>
<feature type="region of interest" description="Disordered" evidence="1">
    <location>
        <begin position="22"/>
        <end position="44"/>
    </location>
</feature>
<evidence type="ECO:0000256" key="1">
    <source>
        <dbReference type="SAM" id="MobiDB-lite"/>
    </source>
</evidence>
<name>A0ABX7ND16_9BACT</name>
<evidence type="ECO:0000313" key="4">
    <source>
        <dbReference type="Proteomes" id="UP000663090"/>
    </source>
</evidence>
<dbReference type="Gene3D" id="2.60.120.1140">
    <property type="entry name" value="Protein of unknown function DUF192"/>
    <property type="match status" value="1"/>
</dbReference>
<dbReference type="EMBL" id="CP071091">
    <property type="protein sequence ID" value="QSQ16694.1"/>
    <property type="molecule type" value="Genomic_DNA"/>
</dbReference>
<dbReference type="PANTHER" id="PTHR37953">
    <property type="entry name" value="UPF0127 PROTEIN MJ1496"/>
    <property type="match status" value="1"/>
</dbReference>
<reference evidence="3 4" key="1">
    <citation type="submission" date="2021-02" db="EMBL/GenBank/DDBJ databases">
        <title>De Novo genome assembly of isolated myxobacteria.</title>
        <authorList>
            <person name="Stevens D.C."/>
        </authorList>
    </citation>
    <scope>NUCLEOTIDE SEQUENCE [LARGE SCALE GENOMIC DNA]</scope>
    <source>
        <strain evidence="3 4">SCHIC003</strain>
    </source>
</reference>